<dbReference type="EC" id="3.1.1.47" evidence="1"/>
<reference evidence="6" key="1">
    <citation type="journal article" date="2020" name="Stud. Mycol.">
        <title>101 Dothideomycetes genomes: a test case for predicting lifestyles and emergence of pathogens.</title>
        <authorList>
            <person name="Haridas S."/>
            <person name="Albert R."/>
            <person name="Binder M."/>
            <person name="Bloem J."/>
            <person name="Labutti K."/>
            <person name="Salamov A."/>
            <person name="Andreopoulos B."/>
            <person name="Baker S."/>
            <person name="Barry K."/>
            <person name="Bills G."/>
            <person name="Bluhm B."/>
            <person name="Cannon C."/>
            <person name="Castanera R."/>
            <person name="Culley D."/>
            <person name="Daum C."/>
            <person name="Ezra D."/>
            <person name="Gonzalez J."/>
            <person name="Henrissat B."/>
            <person name="Kuo A."/>
            <person name="Liang C."/>
            <person name="Lipzen A."/>
            <person name="Lutzoni F."/>
            <person name="Magnuson J."/>
            <person name="Mondo S."/>
            <person name="Nolan M."/>
            <person name="Ohm R."/>
            <person name="Pangilinan J."/>
            <person name="Park H.-J."/>
            <person name="Ramirez L."/>
            <person name="Alfaro M."/>
            <person name="Sun H."/>
            <person name="Tritt A."/>
            <person name="Yoshinaga Y."/>
            <person name="Zwiers L.-H."/>
            <person name="Turgeon B."/>
            <person name="Goodwin S."/>
            <person name="Spatafora J."/>
            <person name="Crous P."/>
            <person name="Grigoriev I."/>
        </authorList>
    </citation>
    <scope>NUCLEOTIDE SEQUENCE</scope>
    <source>
        <strain evidence="6">CBS 175.79</strain>
    </source>
</reference>
<evidence type="ECO:0000256" key="1">
    <source>
        <dbReference type="ARBA" id="ARBA00013201"/>
    </source>
</evidence>
<dbReference type="OrthoDB" id="2363873at2759"/>
<feature type="chain" id="PRO_5025347319" description="1-alkyl-2-acetylglycerophosphocholine esterase" evidence="5">
    <location>
        <begin position="28"/>
        <end position="402"/>
    </location>
</feature>
<name>A0A6A5Y7Z5_9PLEO</name>
<keyword evidence="5" id="KW-0732">Signal</keyword>
<feature type="signal peptide" evidence="5">
    <location>
        <begin position="1"/>
        <end position="27"/>
    </location>
</feature>
<dbReference type="Gene3D" id="3.40.50.1820">
    <property type="entry name" value="alpha/beta hydrolase"/>
    <property type="match status" value="1"/>
</dbReference>
<keyword evidence="3" id="KW-0442">Lipid degradation</keyword>
<organism evidence="6 7">
    <name type="scientific">Aaosphaeria arxii CBS 175.79</name>
    <dbReference type="NCBI Taxonomy" id="1450172"/>
    <lineage>
        <taxon>Eukaryota</taxon>
        <taxon>Fungi</taxon>
        <taxon>Dikarya</taxon>
        <taxon>Ascomycota</taxon>
        <taxon>Pezizomycotina</taxon>
        <taxon>Dothideomycetes</taxon>
        <taxon>Pleosporomycetidae</taxon>
        <taxon>Pleosporales</taxon>
        <taxon>Pleosporales incertae sedis</taxon>
        <taxon>Aaosphaeria</taxon>
    </lineage>
</organism>
<evidence type="ECO:0000256" key="5">
    <source>
        <dbReference type="SAM" id="SignalP"/>
    </source>
</evidence>
<dbReference type="Pfam" id="PF03403">
    <property type="entry name" value="PAF-AH_p_II"/>
    <property type="match status" value="1"/>
</dbReference>
<dbReference type="PANTHER" id="PTHR10272">
    <property type="entry name" value="PLATELET-ACTIVATING FACTOR ACETYLHYDROLASE"/>
    <property type="match status" value="1"/>
</dbReference>
<keyword evidence="4" id="KW-0443">Lipid metabolism</keyword>
<dbReference type="GO" id="GO:0003847">
    <property type="term" value="F:1-alkyl-2-acetylglycerophosphocholine esterase activity"/>
    <property type="evidence" value="ECO:0007669"/>
    <property type="project" value="UniProtKB-EC"/>
</dbReference>
<evidence type="ECO:0000313" key="6">
    <source>
        <dbReference type="EMBL" id="KAF2021705.1"/>
    </source>
</evidence>
<dbReference type="EMBL" id="ML978066">
    <property type="protein sequence ID" value="KAF2021705.1"/>
    <property type="molecule type" value="Genomic_DNA"/>
</dbReference>
<sequence length="402" mass="43680">MKYFRARAASCLAHLLAAAAAAAPVTAEDAIVIPQGTGPYRSSLMISALVDDSRPDPFNASHVRRIMVSRFEPVSRDCHLVQVPYFPPVTAALESEILGSYEYPKGNLDRFVLEMCEADKQGYPKEGKYGSGSGGAGGGKGKFPLAIYSPGLNTTRLFGSLIAQELASHGLTVITVDHPYDVDIVEFPNGDIIFGGRVEKPTANSSASVEHALEVRSQDVSFLLDTLGIEQGDDVVMFGQSFGGAATATSMFNDRRIRAGVNIDGIMFGPVLHAPLGSASRNQSFVLWGSELHLTDEDETWNTFWNALESSEYVDYKKEFAVKNTTHGSYWDLDALVDVAGIRDELTELATYLVGPGPGLRHSEIVGKYLSSFFLFALGKQPEDPILQEPSEEFPEVVLMRS</sequence>
<keyword evidence="7" id="KW-1185">Reference proteome</keyword>
<dbReference type="Proteomes" id="UP000799778">
    <property type="component" value="Unassembled WGS sequence"/>
</dbReference>
<dbReference type="InterPro" id="IPR029058">
    <property type="entry name" value="AB_hydrolase_fold"/>
</dbReference>
<protein>
    <recommendedName>
        <fullName evidence="1">1-alkyl-2-acetylglycerophosphocholine esterase</fullName>
        <ecNumber evidence="1">3.1.1.47</ecNumber>
    </recommendedName>
</protein>
<evidence type="ECO:0000313" key="7">
    <source>
        <dbReference type="Proteomes" id="UP000799778"/>
    </source>
</evidence>
<dbReference type="GO" id="GO:0016042">
    <property type="term" value="P:lipid catabolic process"/>
    <property type="evidence" value="ECO:0007669"/>
    <property type="project" value="UniProtKB-KW"/>
</dbReference>
<dbReference type="GeneID" id="54284095"/>
<accession>A0A6A5Y7Z5</accession>
<dbReference type="AlphaFoldDB" id="A0A6A5Y7Z5"/>
<dbReference type="SUPFAM" id="SSF53474">
    <property type="entry name" value="alpha/beta-Hydrolases"/>
    <property type="match status" value="1"/>
</dbReference>
<gene>
    <name evidence="6" type="ORF">BU24DRAFT_417339</name>
</gene>
<evidence type="ECO:0000256" key="3">
    <source>
        <dbReference type="ARBA" id="ARBA00022963"/>
    </source>
</evidence>
<evidence type="ECO:0000256" key="4">
    <source>
        <dbReference type="ARBA" id="ARBA00023098"/>
    </source>
</evidence>
<evidence type="ECO:0000256" key="2">
    <source>
        <dbReference type="ARBA" id="ARBA00022801"/>
    </source>
</evidence>
<dbReference type="PANTHER" id="PTHR10272:SF14">
    <property type="entry name" value="PAF ACETYLHYDROLASE FAMILY PROTEIN"/>
    <property type="match status" value="1"/>
</dbReference>
<dbReference type="RefSeq" id="XP_033390044.1">
    <property type="nucleotide sequence ID" value="XM_033526698.1"/>
</dbReference>
<proteinExistence type="predicted"/>
<keyword evidence="2" id="KW-0378">Hydrolase</keyword>